<feature type="transmembrane region" description="Helical" evidence="1">
    <location>
        <begin position="101"/>
        <end position="122"/>
    </location>
</feature>
<dbReference type="InterPro" id="IPR049326">
    <property type="entry name" value="Rhodopsin_dom_fungi"/>
</dbReference>
<keyword evidence="1" id="KW-0812">Transmembrane</keyword>
<dbReference type="PANTHER" id="PTHR39614:SF2">
    <property type="entry name" value="INTEGRAL MEMBRANE PROTEIN"/>
    <property type="match status" value="1"/>
</dbReference>
<organism evidence="3 4">
    <name type="scientific">Lepraria finkii</name>
    <dbReference type="NCBI Taxonomy" id="1340010"/>
    <lineage>
        <taxon>Eukaryota</taxon>
        <taxon>Fungi</taxon>
        <taxon>Dikarya</taxon>
        <taxon>Ascomycota</taxon>
        <taxon>Pezizomycotina</taxon>
        <taxon>Lecanoromycetes</taxon>
        <taxon>OSLEUM clade</taxon>
        <taxon>Lecanoromycetidae</taxon>
        <taxon>Lecanorales</taxon>
        <taxon>Lecanorineae</taxon>
        <taxon>Stereocaulaceae</taxon>
        <taxon>Lepraria</taxon>
    </lineage>
</organism>
<feature type="transmembrane region" description="Helical" evidence="1">
    <location>
        <begin position="25"/>
        <end position="46"/>
    </location>
</feature>
<dbReference type="Proteomes" id="UP001590951">
    <property type="component" value="Unassembled WGS sequence"/>
</dbReference>
<dbReference type="Pfam" id="PF20684">
    <property type="entry name" value="Fung_rhodopsin"/>
    <property type="match status" value="1"/>
</dbReference>
<evidence type="ECO:0000256" key="1">
    <source>
        <dbReference type="SAM" id="Phobius"/>
    </source>
</evidence>
<sequence length="272" mass="30605">MAALQFLIALARPNPNEPDWRRKTVIGTLCFVGVWLVVALFCVVFQCEVPHTWNEASGRCFDQLAFWIANGSVDVVTQLLVGLTPIYLLMNLQLSAANKRLAMAAFAPNITTIPLAILRVYYLNKSYHSPDTTLTSFTPTLITVIHTNYSIIASCMPFLKPIFDSLAIGLMTNAINVPIERVDESSGSRSRNKDSINPFALLGGKGYKTRNAYGWTRFPKDSEYTSEIVGERNKSLSWGIWNGMGREIGWLLIRLGLRLLRRSLGYRRLWRG</sequence>
<reference evidence="3 4" key="1">
    <citation type="submission" date="2024-09" db="EMBL/GenBank/DDBJ databases">
        <title>Rethinking Asexuality: The Enigmatic Case of Functional Sexual Genes in Lepraria (Stereocaulaceae).</title>
        <authorList>
            <person name="Doellman M."/>
            <person name="Sun Y."/>
            <person name="Barcenas-Pena A."/>
            <person name="Lumbsch H.T."/>
            <person name="Grewe F."/>
        </authorList>
    </citation>
    <scope>NUCLEOTIDE SEQUENCE [LARGE SCALE GENOMIC DNA]</scope>
    <source>
        <strain evidence="3 4">Grewe 0041</strain>
    </source>
</reference>
<gene>
    <name evidence="3" type="ORF">ABVK25_001780</name>
</gene>
<keyword evidence="1" id="KW-1133">Transmembrane helix</keyword>
<dbReference type="EMBL" id="JBHFEH010000003">
    <property type="protein sequence ID" value="KAL2058162.1"/>
    <property type="molecule type" value="Genomic_DNA"/>
</dbReference>
<evidence type="ECO:0000313" key="3">
    <source>
        <dbReference type="EMBL" id="KAL2058162.1"/>
    </source>
</evidence>
<keyword evidence="1" id="KW-0472">Membrane</keyword>
<keyword evidence="4" id="KW-1185">Reference proteome</keyword>
<evidence type="ECO:0000259" key="2">
    <source>
        <dbReference type="Pfam" id="PF20684"/>
    </source>
</evidence>
<feature type="transmembrane region" description="Helical" evidence="1">
    <location>
        <begin position="66"/>
        <end position="89"/>
    </location>
</feature>
<protein>
    <recommendedName>
        <fullName evidence="2">Rhodopsin domain-containing protein</fullName>
    </recommendedName>
</protein>
<accession>A0ABR4BK18</accession>
<comment type="caution">
    <text evidence="3">The sequence shown here is derived from an EMBL/GenBank/DDBJ whole genome shotgun (WGS) entry which is preliminary data.</text>
</comment>
<feature type="domain" description="Rhodopsin" evidence="2">
    <location>
        <begin position="20"/>
        <end position="163"/>
    </location>
</feature>
<proteinExistence type="predicted"/>
<dbReference type="PANTHER" id="PTHR39614">
    <property type="entry name" value="INTEGRAL MEMBRANE PROTEIN"/>
    <property type="match status" value="1"/>
</dbReference>
<name>A0ABR4BK18_9LECA</name>
<evidence type="ECO:0000313" key="4">
    <source>
        <dbReference type="Proteomes" id="UP001590951"/>
    </source>
</evidence>